<proteinExistence type="predicted"/>
<name>A0AAV4QKC5_CAEEX</name>
<accession>A0AAV4QKC5</accession>
<feature type="non-terminal residue" evidence="1">
    <location>
        <position position="1"/>
    </location>
</feature>
<evidence type="ECO:0000313" key="1">
    <source>
        <dbReference type="EMBL" id="GIY10138.1"/>
    </source>
</evidence>
<keyword evidence="2" id="KW-1185">Reference proteome</keyword>
<organism evidence="1 2">
    <name type="scientific">Caerostris extrusa</name>
    <name type="common">Bark spider</name>
    <name type="synonym">Caerostris bankana</name>
    <dbReference type="NCBI Taxonomy" id="172846"/>
    <lineage>
        <taxon>Eukaryota</taxon>
        <taxon>Metazoa</taxon>
        <taxon>Ecdysozoa</taxon>
        <taxon>Arthropoda</taxon>
        <taxon>Chelicerata</taxon>
        <taxon>Arachnida</taxon>
        <taxon>Araneae</taxon>
        <taxon>Araneomorphae</taxon>
        <taxon>Entelegynae</taxon>
        <taxon>Araneoidea</taxon>
        <taxon>Araneidae</taxon>
        <taxon>Caerostris</taxon>
    </lineage>
</organism>
<comment type="caution">
    <text evidence="1">The sequence shown here is derived from an EMBL/GenBank/DDBJ whole genome shotgun (WGS) entry which is preliminary data.</text>
</comment>
<dbReference type="EMBL" id="BPLR01006481">
    <property type="protein sequence ID" value="GIY10138.1"/>
    <property type="molecule type" value="Genomic_DNA"/>
</dbReference>
<dbReference type="AlphaFoldDB" id="A0AAV4QKC5"/>
<gene>
    <name evidence="1" type="ORF">CEXT_572421</name>
</gene>
<evidence type="ECO:0000313" key="2">
    <source>
        <dbReference type="Proteomes" id="UP001054945"/>
    </source>
</evidence>
<reference evidence="1 2" key="1">
    <citation type="submission" date="2021-06" db="EMBL/GenBank/DDBJ databases">
        <title>Caerostris extrusa draft genome.</title>
        <authorList>
            <person name="Kono N."/>
            <person name="Arakawa K."/>
        </authorList>
    </citation>
    <scope>NUCLEOTIDE SEQUENCE [LARGE SCALE GENOMIC DNA]</scope>
</reference>
<sequence length="31" mass="3495">PAKGTTYLRACEVIKRTTRGTLLSLSDIFWP</sequence>
<protein>
    <submittedName>
        <fullName evidence="1">Uncharacterized protein</fullName>
    </submittedName>
</protein>
<dbReference type="Proteomes" id="UP001054945">
    <property type="component" value="Unassembled WGS sequence"/>
</dbReference>